<organism evidence="2 3">
    <name type="scientific">Brevibacillus formosus</name>
    <dbReference type="NCBI Taxonomy" id="54913"/>
    <lineage>
        <taxon>Bacteria</taxon>
        <taxon>Bacillati</taxon>
        <taxon>Bacillota</taxon>
        <taxon>Bacilli</taxon>
        <taxon>Bacillales</taxon>
        <taxon>Paenibacillaceae</taxon>
        <taxon>Brevibacillus</taxon>
    </lineage>
</organism>
<accession>A0A220MKE8</accession>
<dbReference type="SUPFAM" id="SSF49785">
    <property type="entry name" value="Galactose-binding domain-like"/>
    <property type="match status" value="1"/>
</dbReference>
<sequence length="121" mass="14178">MFLTKRFWKQFFSFALMFSVLFSGQSIGHAEEQYTENVVPVMTSDTSPSGKASASRVFNNNFAYNAFDRDKGTFWFSDKIESWLEYEFETPKRIEKYAILPKWENLAPKIFTFGMEQSGLY</sequence>
<dbReference type="KEGG" id="bfm:BP422_19440"/>
<evidence type="ECO:0000313" key="2">
    <source>
        <dbReference type="EMBL" id="ASJ55527.1"/>
    </source>
</evidence>
<dbReference type="InterPro" id="IPR008979">
    <property type="entry name" value="Galactose-bd-like_sf"/>
</dbReference>
<gene>
    <name evidence="2" type="ORF">BP422_19440</name>
</gene>
<protein>
    <submittedName>
        <fullName evidence="2">Uncharacterized protein</fullName>
    </submittedName>
</protein>
<dbReference type="Gene3D" id="2.60.120.260">
    <property type="entry name" value="Galactose-binding domain-like"/>
    <property type="match status" value="1"/>
</dbReference>
<evidence type="ECO:0000256" key="1">
    <source>
        <dbReference type="SAM" id="SignalP"/>
    </source>
</evidence>
<feature type="signal peptide" evidence="1">
    <location>
        <begin position="1"/>
        <end position="30"/>
    </location>
</feature>
<dbReference type="AlphaFoldDB" id="A0A220MKE8"/>
<reference evidence="2 3" key="1">
    <citation type="submission" date="2016-11" db="EMBL/GenBank/DDBJ databases">
        <authorList>
            <person name="Jaros S."/>
            <person name="Januszkiewicz K."/>
            <person name="Wedrychowicz H."/>
        </authorList>
    </citation>
    <scope>NUCLEOTIDE SEQUENCE [LARGE SCALE GENOMIC DNA]</scope>
    <source>
        <strain evidence="2 3">NF2</strain>
    </source>
</reference>
<name>A0A220MKE8_9BACL</name>
<dbReference type="EMBL" id="CP018145">
    <property type="protein sequence ID" value="ASJ55527.1"/>
    <property type="molecule type" value="Genomic_DNA"/>
</dbReference>
<dbReference type="Proteomes" id="UP000197781">
    <property type="component" value="Chromosome"/>
</dbReference>
<evidence type="ECO:0000313" key="3">
    <source>
        <dbReference type="Proteomes" id="UP000197781"/>
    </source>
</evidence>
<proteinExistence type="predicted"/>
<keyword evidence="1" id="KW-0732">Signal</keyword>
<feature type="chain" id="PRO_5013098231" evidence="1">
    <location>
        <begin position="31"/>
        <end position="121"/>
    </location>
</feature>